<proteinExistence type="predicted"/>
<dbReference type="Proteomes" id="UP000051887">
    <property type="component" value="Unassembled WGS sequence"/>
</dbReference>
<dbReference type="AlphaFoldDB" id="A0A0P1FPY1"/>
<evidence type="ECO:0008006" key="4">
    <source>
        <dbReference type="Google" id="ProtNLM"/>
    </source>
</evidence>
<name>A0A0P1FPY1_9RHOB</name>
<keyword evidence="1" id="KW-0812">Transmembrane</keyword>
<protein>
    <recommendedName>
        <fullName evidence="4">Transmembrane protein (PGPGW)</fullName>
    </recommendedName>
</protein>
<gene>
    <name evidence="2" type="ORF">TL5120_00156</name>
</gene>
<evidence type="ECO:0000256" key="1">
    <source>
        <dbReference type="SAM" id="Phobius"/>
    </source>
</evidence>
<dbReference type="OrthoDB" id="5959103at2"/>
<keyword evidence="1" id="KW-1133">Transmembrane helix</keyword>
<organism evidence="2 3">
    <name type="scientific">Thalassovita autumnalis</name>
    <dbReference type="NCBI Taxonomy" id="2072972"/>
    <lineage>
        <taxon>Bacteria</taxon>
        <taxon>Pseudomonadati</taxon>
        <taxon>Pseudomonadota</taxon>
        <taxon>Alphaproteobacteria</taxon>
        <taxon>Rhodobacterales</taxon>
        <taxon>Roseobacteraceae</taxon>
        <taxon>Thalassovita</taxon>
    </lineage>
</organism>
<evidence type="ECO:0000313" key="3">
    <source>
        <dbReference type="Proteomes" id="UP000051887"/>
    </source>
</evidence>
<keyword evidence="1" id="KW-0472">Membrane</keyword>
<feature type="transmembrane region" description="Helical" evidence="1">
    <location>
        <begin position="26"/>
        <end position="44"/>
    </location>
</feature>
<dbReference type="RefSeq" id="WP_082626113.1">
    <property type="nucleotide sequence ID" value="NZ_CYSB01000004.1"/>
</dbReference>
<dbReference type="EMBL" id="CYSC01000003">
    <property type="protein sequence ID" value="CUH70380.1"/>
    <property type="molecule type" value="Genomic_DNA"/>
</dbReference>
<reference evidence="2 3" key="1">
    <citation type="submission" date="2015-09" db="EMBL/GenBank/DDBJ databases">
        <authorList>
            <consortium name="Swine Surveillance"/>
        </authorList>
    </citation>
    <scope>NUCLEOTIDE SEQUENCE [LARGE SCALE GENOMIC DNA]</scope>
    <source>
        <strain evidence="2 3">5120</strain>
    </source>
</reference>
<accession>A0A0P1FPY1</accession>
<evidence type="ECO:0000313" key="2">
    <source>
        <dbReference type="EMBL" id="CUH70380.1"/>
    </source>
</evidence>
<sequence>MADDPKSWRDRFDAFRHWVRMNIPPGVRLMLGLFLMACGVVGFLPVVGFWMLPLGVAIAMLDIQPVWTWLREKVWNKKE</sequence>